<dbReference type="InterPro" id="IPR012280">
    <property type="entry name" value="Semialdhyde_DH_dimer_dom"/>
</dbReference>
<feature type="binding site" evidence="15">
    <location>
        <begin position="168"/>
        <end position="169"/>
    </location>
    <ligand>
        <name>NADP(+)</name>
        <dbReference type="ChEBI" id="CHEBI:58349"/>
    </ligand>
</feature>
<comment type="pathway">
    <text evidence="3 15">Amino-acid biosynthesis; L-threonine biosynthesis; L-threonine from L-aspartate: step 2/5.</text>
</comment>
<evidence type="ECO:0000256" key="11">
    <source>
        <dbReference type="ARBA" id="ARBA00023002"/>
    </source>
</evidence>
<comment type="similarity">
    <text evidence="4 15">Belongs to the aspartate-semialdehyde dehydrogenase family.</text>
</comment>
<feature type="binding site" evidence="15">
    <location>
        <position position="335"/>
    </location>
    <ligand>
        <name>NADP(+)</name>
        <dbReference type="ChEBI" id="CHEBI:58349"/>
    </ligand>
</feature>
<dbReference type="InterPro" id="IPR000534">
    <property type="entry name" value="Semialdehyde_DH_NAD-bd"/>
</dbReference>
<feature type="binding site" evidence="15">
    <location>
        <position position="165"/>
    </location>
    <ligand>
        <name>substrate</name>
    </ligand>
</feature>
<dbReference type="SUPFAM" id="SSF55347">
    <property type="entry name" value="Glyceraldehyde-3-phosphate dehydrogenase-like, C-terminal domain"/>
    <property type="match status" value="1"/>
</dbReference>
<dbReference type="PANTHER" id="PTHR46278:SF2">
    <property type="entry name" value="ASPARTATE-SEMIALDEHYDE DEHYDROGENASE"/>
    <property type="match status" value="1"/>
</dbReference>
<evidence type="ECO:0000256" key="10">
    <source>
        <dbReference type="ARBA" id="ARBA00022915"/>
    </source>
</evidence>
<comment type="function">
    <text evidence="15">Catalyzes the NADPH-dependent formation of L-aspartate-semialdehyde (L-ASA) by the reductive dephosphorylation of L-aspartyl-4-phosphate.</text>
</comment>
<dbReference type="SMART" id="SM00859">
    <property type="entry name" value="Semialdhyde_dh"/>
    <property type="match status" value="1"/>
</dbReference>
<keyword evidence="9 15" id="KW-0521">NADP</keyword>
<dbReference type="InterPro" id="IPR036291">
    <property type="entry name" value="NAD(P)-bd_dom_sf"/>
</dbReference>
<evidence type="ECO:0000256" key="6">
    <source>
        <dbReference type="ARBA" id="ARBA00013120"/>
    </source>
</evidence>
<evidence type="ECO:0000313" key="19">
    <source>
        <dbReference type="Proteomes" id="UP000006983"/>
    </source>
</evidence>
<keyword evidence="13 15" id="KW-0486">Methionine biosynthesis</keyword>
<dbReference type="GO" id="GO:0071266">
    <property type="term" value="P:'de novo' L-methionine biosynthetic process"/>
    <property type="evidence" value="ECO:0007669"/>
    <property type="project" value="UniProtKB-UniRule"/>
</dbReference>
<evidence type="ECO:0000256" key="7">
    <source>
        <dbReference type="ARBA" id="ARBA00022605"/>
    </source>
</evidence>
<comment type="caution">
    <text evidence="18">The sequence shown here is derived from an EMBL/GenBank/DDBJ whole genome shotgun (WGS) entry which is preliminary data.</text>
</comment>
<reference evidence="18 19" key="1">
    <citation type="journal article" date="2012" name="J. Bacteriol.">
        <title>Genome Sequence of the Lantibiotic Bacteriocin Producer Streptococcus salivarius Strain K12.</title>
        <authorList>
            <person name="Barretto C."/>
            <person name="Alvarez-Martin P."/>
            <person name="Foata F."/>
            <person name="Renault P."/>
            <person name="Berger B."/>
        </authorList>
    </citation>
    <scope>NUCLEOTIDE SEQUENCE [LARGE SCALE GENOMIC DNA]</scope>
    <source>
        <strain evidence="18 19">K12</strain>
    </source>
</reference>
<feature type="active site" description="Acyl-thioester intermediate" evidence="15 16">
    <location>
        <position position="138"/>
    </location>
</feature>
<dbReference type="InterPro" id="IPR005986">
    <property type="entry name" value="Asp_semialdehyde_DH_beta"/>
</dbReference>
<keyword evidence="12 15" id="KW-0457">Lysine biosynthesis</keyword>
<comment type="pathway">
    <text evidence="1 15">Amino-acid biosynthesis; L-methionine biosynthesis via de novo pathway; L-homoserine from L-aspartate: step 2/3.</text>
</comment>
<organism evidence="18 19">
    <name type="scientific">Streptococcus salivarius K12</name>
    <dbReference type="NCBI Taxonomy" id="1200793"/>
    <lineage>
        <taxon>Bacteria</taxon>
        <taxon>Bacillati</taxon>
        <taxon>Bacillota</taxon>
        <taxon>Bacilli</taxon>
        <taxon>Lactobacillales</taxon>
        <taxon>Streptococcaceae</taxon>
        <taxon>Streptococcus</taxon>
    </lineage>
</organism>
<dbReference type="GO" id="GO:0009089">
    <property type="term" value="P:lysine biosynthetic process via diaminopimelate"/>
    <property type="evidence" value="ECO:0007669"/>
    <property type="project" value="UniProtKB-UniRule"/>
</dbReference>
<evidence type="ECO:0000256" key="8">
    <source>
        <dbReference type="ARBA" id="ARBA00022697"/>
    </source>
</evidence>
<evidence type="ECO:0000256" key="14">
    <source>
        <dbReference type="ARBA" id="ARBA00047891"/>
    </source>
</evidence>
<dbReference type="NCBIfam" id="TIGR01296">
    <property type="entry name" value="asd_B"/>
    <property type="match status" value="1"/>
</dbReference>
<evidence type="ECO:0000256" key="5">
    <source>
        <dbReference type="ARBA" id="ARBA00011738"/>
    </source>
</evidence>
<evidence type="ECO:0000256" key="3">
    <source>
        <dbReference type="ARBA" id="ARBA00005097"/>
    </source>
</evidence>
<dbReference type="EMBL" id="ALIF01000001">
    <property type="protein sequence ID" value="EJO17333.1"/>
    <property type="molecule type" value="Genomic_DNA"/>
</dbReference>
<evidence type="ECO:0000256" key="9">
    <source>
        <dbReference type="ARBA" id="ARBA00022857"/>
    </source>
</evidence>
<feature type="active site" description="Proton acceptor" evidence="15 16">
    <location>
        <position position="262"/>
    </location>
</feature>
<evidence type="ECO:0000256" key="1">
    <source>
        <dbReference type="ARBA" id="ARBA00005021"/>
    </source>
</evidence>
<dbReference type="PANTHER" id="PTHR46278">
    <property type="entry name" value="DEHYDROGENASE, PUTATIVE-RELATED"/>
    <property type="match status" value="1"/>
</dbReference>
<keyword evidence="8 15" id="KW-0791">Threonine biosynthesis</keyword>
<dbReference type="SUPFAM" id="SSF51735">
    <property type="entry name" value="NAD(P)-binding Rossmann-fold domains"/>
    <property type="match status" value="1"/>
</dbReference>
<feature type="binding site" evidence="15">
    <location>
        <position position="255"/>
    </location>
    <ligand>
        <name>substrate</name>
    </ligand>
</feature>
<dbReference type="PATRIC" id="fig|1200793.3.peg.1214"/>
<comment type="subunit">
    <text evidence="5 15">Homodimer.</text>
</comment>
<dbReference type="Pfam" id="PF01118">
    <property type="entry name" value="Semialdhyde_dh"/>
    <property type="match status" value="1"/>
</dbReference>
<dbReference type="Gene3D" id="3.30.360.10">
    <property type="entry name" value="Dihydrodipicolinate Reductase, domain 2"/>
    <property type="match status" value="1"/>
</dbReference>
<protein>
    <recommendedName>
        <fullName evidence="6 15">Aspartate-semialdehyde dehydrogenase</fullName>
        <shortName evidence="15">ASA dehydrogenase</shortName>
        <shortName evidence="15">ASADH</shortName>
        <ecNumber evidence="6 15">1.2.1.11</ecNumber>
    </recommendedName>
    <alternativeName>
        <fullName evidence="15">Aspartate-beta-semialdehyde dehydrogenase</fullName>
    </alternativeName>
</protein>
<dbReference type="Gene3D" id="3.40.50.720">
    <property type="entry name" value="NAD(P)-binding Rossmann-like Domain"/>
    <property type="match status" value="1"/>
</dbReference>
<comment type="catalytic activity">
    <reaction evidence="14 15">
        <text>L-aspartate 4-semialdehyde + phosphate + NADP(+) = 4-phospho-L-aspartate + NADPH + H(+)</text>
        <dbReference type="Rhea" id="RHEA:24284"/>
        <dbReference type="ChEBI" id="CHEBI:15378"/>
        <dbReference type="ChEBI" id="CHEBI:43474"/>
        <dbReference type="ChEBI" id="CHEBI:57535"/>
        <dbReference type="ChEBI" id="CHEBI:57783"/>
        <dbReference type="ChEBI" id="CHEBI:58349"/>
        <dbReference type="ChEBI" id="CHEBI:537519"/>
        <dbReference type="EC" id="1.2.1.11"/>
    </reaction>
</comment>
<evidence type="ECO:0000256" key="4">
    <source>
        <dbReference type="ARBA" id="ARBA00010584"/>
    </source>
</evidence>
<keyword evidence="10 15" id="KW-0220">Diaminopimelate biosynthesis</keyword>
<dbReference type="InterPro" id="IPR012080">
    <property type="entry name" value="Asp_semialdehyde_DH"/>
</dbReference>
<gene>
    <name evidence="15" type="primary">asd</name>
    <name evidence="18" type="ORF">RSSL_01257</name>
</gene>
<dbReference type="GO" id="GO:0050661">
    <property type="term" value="F:NADP binding"/>
    <property type="evidence" value="ECO:0007669"/>
    <property type="project" value="UniProtKB-UniRule"/>
</dbReference>
<feature type="binding site" evidence="15">
    <location>
        <begin position="49"/>
        <end position="50"/>
    </location>
    <ligand>
        <name>NADP(+)</name>
        <dbReference type="ChEBI" id="CHEBI:58349"/>
    </ligand>
</feature>
<evidence type="ECO:0000259" key="17">
    <source>
        <dbReference type="SMART" id="SM00859"/>
    </source>
</evidence>
<keyword evidence="19" id="KW-1185">Reference proteome</keyword>
<dbReference type="Proteomes" id="UP000006983">
    <property type="component" value="Unassembled WGS sequence"/>
</dbReference>
<dbReference type="GO" id="GO:0046983">
    <property type="term" value="F:protein dimerization activity"/>
    <property type="evidence" value="ECO:0007669"/>
    <property type="project" value="InterPro"/>
</dbReference>
<keyword evidence="7 15" id="KW-0028">Amino-acid biosynthesis</keyword>
<sequence length="368" mass="39940">MIENSERGFTMGYTVAVVGATGAVGAQMIKMLEESTLPIDKIRYLASARSAGKVLQFKGQDVTIEETTEDAFEGVDIALFSAGGSTSAKYAPFAVKAGAVVVDNTSYFRQNPDVPLVVPEVNAHALDAHNGIIACPNCSTIQMMVALEPVRQKWGLDRIIVSTYQAVSGAGMGAILETQRELKEVLNDGVNPRDVKAEILPCGGDKKHFPIAFNALAQIDVFTENDYTYEEMKMTNETKKIMEDDSIAVSATCVRIPVLSAHSESVYIETKEVAPIDEVKAAIAEFPGAVLEDDVANQVYPQAVNAVGSRDTFVGRIRKDLDAEKGIHMWVVSDNLLKGAAWNSVQIAETLHERGLVRPTSELKFELK</sequence>
<dbReference type="GO" id="GO:0009097">
    <property type="term" value="P:isoleucine biosynthetic process"/>
    <property type="evidence" value="ECO:0007669"/>
    <property type="project" value="UniProtKB-UniRule"/>
</dbReference>
<evidence type="ECO:0000256" key="2">
    <source>
        <dbReference type="ARBA" id="ARBA00005076"/>
    </source>
</evidence>
<evidence type="ECO:0000256" key="13">
    <source>
        <dbReference type="ARBA" id="ARBA00023167"/>
    </source>
</evidence>
<dbReference type="NCBIfam" id="NF011456">
    <property type="entry name" value="PRK14874.1"/>
    <property type="match status" value="1"/>
</dbReference>
<evidence type="ECO:0000313" key="18">
    <source>
        <dbReference type="EMBL" id="EJO17333.1"/>
    </source>
</evidence>
<dbReference type="GO" id="GO:0051287">
    <property type="term" value="F:NAD binding"/>
    <property type="evidence" value="ECO:0007669"/>
    <property type="project" value="InterPro"/>
</dbReference>
<dbReference type="AlphaFoldDB" id="J7TZ02"/>
<evidence type="ECO:0000256" key="16">
    <source>
        <dbReference type="PIRSR" id="PIRSR000148-1"/>
    </source>
</evidence>
<feature type="binding site" evidence="15">
    <location>
        <position position="109"/>
    </location>
    <ligand>
        <name>phosphate</name>
        <dbReference type="ChEBI" id="CHEBI:43474"/>
    </ligand>
</feature>
<dbReference type="GO" id="GO:0004073">
    <property type="term" value="F:aspartate-semialdehyde dehydrogenase activity"/>
    <property type="evidence" value="ECO:0007669"/>
    <property type="project" value="UniProtKB-UniRule"/>
</dbReference>
<keyword evidence="11 15" id="KW-0560">Oxidoreductase</keyword>
<dbReference type="EC" id="1.2.1.11" evidence="6 15"/>
<dbReference type="PIRSF" id="PIRSF000148">
    <property type="entry name" value="ASA_dh"/>
    <property type="match status" value="1"/>
</dbReference>
<dbReference type="HAMAP" id="MF_02121">
    <property type="entry name" value="ASADH"/>
    <property type="match status" value="1"/>
</dbReference>
<proteinExistence type="inferred from homology"/>
<comment type="pathway">
    <text evidence="2 15">Amino-acid biosynthesis; L-lysine biosynthesis via DAP pathway; (S)-tetrahydrodipicolinate from L-aspartate: step 2/4.</text>
</comment>
<dbReference type="UniPathway" id="UPA00034">
    <property type="reaction ID" value="UER00016"/>
</dbReference>
<comment type="caution">
    <text evidence="15">Lacks conserved residue(s) required for the propagation of feature annotation.</text>
</comment>
<dbReference type="Pfam" id="PF02774">
    <property type="entry name" value="Semialdhyde_dhC"/>
    <property type="match status" value="1"/>
</dbReference>
<feature type="binding site" evidence="15">
    <location>
        <begin position="21"/>
        <end position="24"/>
    </location>
    <ligand>
        <name>NADP(+)</name>
        <dbReference type="ChEBI" id="CHEBI:58349"/>
    </ligand>
</feature>
<name>J7TZ02_STRSL</name>
<dbReference type="GO" id="GO:0009088">
    <property type="term" value="P:threonine biosynthetic process"/>
    <property type="evidence" value="ECO:0007669"/>
    <property type="project" value="UniProtKB-UniRule"/>
</dbReference>
<dbReference type="CDD" id="cd18131">
    <property type="entry name" value="ASADH_C_bac_euk_like"/>
    <property type="match status" value="1"/>
</dbReference>
<evidence type="ECO:0000256" key="15">
    <source>
        <dbReference type="HAMAP-Rule" id="MF_02121"/>
    </source>
</evidence>
<feature type="domain" description="Semialdehyde dehydrogenase NAD-binding" evidence="17">
    <location>
        <begin position="14"/>
        <end position="129"/>
    </location>
</feature>
<dbReference type="GO" id="GO:0019877">
    <property type="term" value="P:diaminopimelate biosynthetic process"/>
    <property type="evidence" value="ECO:0007669"/>
    <property type="project" value="UniProtKB-UniRule"/>
</dbReference>
<evidence type="ECO:0000256" key="12">
    <source>
        <dbReference type="ARBA" id="ARBA00023154"/>
    </source>
</evidence>
<dbReference type="UniPathway" id="UPA00050">
    <property type="reaction ID" value="UER00463"/>
</dbReference>
<accession>J7TZ02</accession>
<dbReference type="CDD" id="cd02316">
    <property type="entry name" value="VcASADH2_like_N"/>
    <property type="match status" value="1"/>
</dbReference>
<dbReference type="UniPathway" id="UPA00051">
    <property type="reaction ID" value="UER00464"/>
</dbReference>